<dbReference type="Proteomes" id="UP000799778">
    <property type="component" value="Unassembled WGS sequence"/>
</dbReference>
<feature type="transmembrane region" description="Helical" evidence="2">
    <location>
        <begin position="124"/>
        <end position="147"/>
    </location>
</feature>
<reference evidence="3" key="1">
    <citation type="journal article" date="2020" name="Stud. Mycol.">
        <title>101 Dothideomycetes genomes: a test case for predicting lifestyles and emergence of pathogens.</title>
        <authorList>
            <person name="Haridas S."/>
            <person name="Albert R."/>
            <person name="Binder M."/>
            <person name="Bloem J."/>
            <person name="Labutti K."/>
            <person name="Salamov A."/>
            <person name="Andreopoulos B."/>
            <person name="Baker S."/>
            <person name="Barry K."/>
            <person name="Bills G."/>
            <person name="Bluhm B."/>
            <person name="Cannon C."/>
            <person name="Castanera R."/>
            <person name="Culley D."/>
            <person name="Daum C."/>
            <person name="Ezra D."/>
            <person name="Gonzalez J."/>
            <person name="Henrissat B."/>
            <person name="Kuo A."/>
            <person name="Liang C."/>
            <person name="Lipzen A."/>
            <person name="Lutzoni F."/>
            <person name="Magnuson J."/>
            <person name="Mondo S."/>
            <person name="Nolan M."/>
            <person name="Ohm R."/>
            <person name="Pangilinan J."/>
            <person name="Park H.-J."/>
            <person name="Ramirez L."/>
            <person name="Alfaro M."/>
            <person name="Sun H."/>
            <person name="Tritt A."/>
            <person name="Yoshinaga Y."/>
            <person name="Zwiers L.-H."/>
            <person name="Turgeon B."/>
            <person name="Goodwin S."/>
            <person name="Spatafora J."/>
            <person name="Crous P."/>
            <person name="Grigoriev I."/>
        </authorList>
    </citation>
    <scope>NUCLEOTIDE SEQUENCE</scope>
    <source>
        <strain evidence="3">CBS 175.79</strain>
    </source>
</reference>
<dbReference type="PANTHER" id="PTHR35519">
    <property type="entry name" value="MEMBRANE PROTEINS"/>
    <property type="match status" value="1"/>
</dbReference>
<dbReference type="AlphaFoldDB" id="A0A6A5X6H7"/>
<feature type="compositionally biased region" description="Basic and acidic residues" evidence="1">
    <location>
        <begin position="204"/>
        <end position="218"/>
    </location>
</feature>
<evidence type="ECO:0000313" key="3">
    <source>
        <dbReference type="EMBL" id="KAF2008384.1"/>
    </source>
</evidence>
<keyword evidence="2" id="KW-0472">Membrane</keyword>
<dbReference type="OrthoDB" id="2103474at2759"/>
<gene>
    <name evidence="3" type="ORF">BU24DRAFT_98601</name>
</gene>
<accession>A0A6A5X6H7</accession>
<organism evidence="3 4">
    <name type="scientific">Aaosphaeria arxii CBS 175.79</name>
    <dbReference type="NCBI Taxonomy" id="1450172"/>
    <lineage>
        <taxon>Eukaryota</taxon>
        <taxon>Fungi</taxon>
        <taxon>Dikarya</taxon>
        <taxon>Ascomycota</taxon>
        <taxon>Pezizomycotina</taxon>
        <taxon>Dothideomycetes</taxon>
        <taxon>Pleosporomycetidae</taxon>
        <taxon>Pleosporales</taxon>
        <taxon>Pleosporales incertae sedis</taxon>
        <taxon>Aaosphaeria</taxon>
    </lineage>
</organism>
<proteinExistence type="predicted"/>
<evidence type="ECO:0008006" key="5">
    <source>
        <dbReference type="Google" id="ProtNLM"/>
    </source>
</evidence>
<sequence>MTQLIAKYAAKKMLSSELNKYKDKKVGSQYDPFYEEIPHPRKPGKTKKVKRQIPAYIPEHDANILARARKTAYRLDMCLFNFMGVRFGWSSVVGIVPAVGDALDAGFAAKLIWSMSRCTDGLPVTVIIMMLFNLALDFLVGLVPFVGDIADAAYKCNAKNVRLFEEHLDKKYKSKELIAEEKRLNRLSYTPATIYEDFSDEEEERRNTFADDHDEVRHPTRAYSGRRNERIRDEEMAIPSRNDTHRSQRSHRDGPSRNNTRDSRRH</sequence>
<dbReference type="RefSeq" id="XP_033376723.1">
    <property type="nucleotide sequence ID" value="XM_033534866.1"/>
</dbReference>
<keyword evidence="2" id="KW-1133">Transmembrane helix</keyword>
<feature type="compositionally biased region" description="Basic and acidic residues" evidence="1">
    <location>
        <begin position="226"/>
        <end position="235"/>
    </location>
</feature>
<dbReference type="EMBL" id="ML978084">
    <property type="protein sequence ID" value="KAF2008384.1"/>
    <property type="molecule type" value="Genomic_DNA"/>
</dbReference>
<feature type="compositionally biased region" description="Basic and acidic residues" evidence="1">
    <location>
        <begin position="242"/>
        <end position="266"/>
    </location>
</feature>
<keyword evidence="4" id="KW-1185">Reference proteome</keyword>
<evidence type="ECO:0000313" key="4">
    <source>
        <dbReference type="Proteomes" id="UP000799778"/>
    </source>
</evidence>
<keyword evidence="2" id="KW-0812">Transmembrane</keyword>
<feature type="region of interest" description="Disordered" evidence="1">
    <location>
        <begin position="199"/>
        <end position="266"/>
    </location>
</feature>
<dbReference type="Pfam" id="PF13430">
    <property type="entry name" value="DUF4112"/>
    <property type="match status" value="1"/>
</dbReference>
<dbReference type="GeneID" id="54292263"/>
<dbReference type="InterPro" id="IPR025187">
    <property type="entry name" value="DUF4112"/>
</dbReference>
<dbReference type="PANTHER" id="PTHR35519:SF2">
    <property type="entry name" value="PH DOMAIN PROTEIN"/>
    <property type="match status" value="1"/>
</dbReference>
<name>A0A6A5X6H7_9PLEO</name>
<protein>
    <recommendedName>
        <fullName evidence="5">DUF4112 domain-containing protein</fullName>
    </recommendedName>
</protein>
<evidence type="ECO:0000256" key="2">
    <source>
        <dbReference type="SAM" id="Phobius"/>
    </source>
</evidence>
<evidence type="ECO:0000256" key="1">
    <source>
        <dbReference type="SAM" id="MobiDB-lite"/>
    </source>
</evidence>